<gene>
    <name evidence="2" type="ORF">DID88_005589</name>
</gene>
<dbReference type="OrthoDB" id="1431934at2759"/>
<dbReference type="EMBL" id="QKRW01000008">
    <property type="protein sequence ID" value="RAL65927.1"/>
    <property type="molecule type" value="Genomic_DNA"/>
</dbReference>
<evidence type="ECO:0000313" key="3">
    <source>
        <dbReference type="Proteomes" id="UP000249056"/>
    </source>
</evidence>
<feature type="region of interest" description="Disordered" evidence="1">
    <location>
        <begin position="46"/>
        <end position="76"/>
    </location>
</feature>
<reference evidence="2 3" key="1">
    <citation type="submission" date="2018-06" db="EMBL/GenBank/DDBJ databases">
        <title>Genome Sequence of the Brown Rot Fungal Pathogen Monilinia fructigena.</title>
        <authorList>
            <person name="Landi L."/>
            <person name="De Miccolis Angelini R.M."/>
            <person name="Pollastro S."/>
            <person name="Abate D."/>
            <person name="Faretra F."/>
            <person name="Romanazzi G."/>
        </authorList>
    </citation>
    <scope>NUCLEOTIDE SEQUENCE [LARGE SCALE GENOMIC DNA]</scope>
    <source>
        <strain evidence="2 3">Mfrg269</strain>
    </source>
</reference>
<accession>A0A395J079</accession>
<proteinExistence type="predicted"/>
<sequence length="102" mass="11962">MQRLNEAERGDRISDAQLHAINSWFESGCLGIISDYYHVDKPRGIKRKRDASPVQEDMGIIKNEREEPLERDQNINPVQEDLRIVKEGNEDPLEKDIRVRDY</sequence>
<name>A0A395J079_9HELO</name>
<protein>
    <submittedName>
        <fullName evidence="2">Uncharacterized protein</fullName>
    </submittedName>
</protein>
<comment type="caution">
    <text evidence="2">The sequence shown here is derived from an EMBL/GenBank/DDBJ whole genome shotgun (WGS) entry which is preliminary data.</text>
</comment>
<feature type="compositionally biased region" description="Basic and acidic residues" evidence="1">
    <location>
        <begin position="62"/>
        <end position="73"/>
    </location>
</feature>
<keyword evidence="3" id="KW-1185">Reference proteome</keyword>
<organism evidence="2 3">
    <name type="scientific">Monilinia fructigena</name>
    <dbReference type="NCBI Taxonomy" id="38457"/>
    <lineage>
        <taxon>Eukaryota</taxon>
        <taxon>Fungi</taxon>
        <taxon>Dikarya</taxon>
        <taxon>Ascomycota</taxon>
        <taxon>Pezizomycotina</taxon>
        <taxon>Leotiomycetes</taxon>
        <taxon>Helotiales</taxon>
        <taxon>Sclerotiniaceae</taxon>
        <taxon>Monilinia</taxon>
    </lineage>
</organism>
<dbReference type="Proteomes" id="UP000249056">
    <property type="component" value="Unassembled WGS sequence"/>
</dbReference>
<evidence type="ECO:0000313" key="2">
    <source>
        <dbReference type="EMBL" id="RAL65927.1"/>
    </source>
</evidence>
<dbReference type="AlphaFoldDB" id="A0A395J079"/>
<evidence type="ECO:0000256" key="1">
    <source>
        <dbReference type="SAM" id="MobiDB-lite"/>
    </source>
</evidence>